<comment type="caution">
    <text evidence="2">The sequence shown here is derived from an EMBL/GenBank/DDBJ whole genome shotgun (WGS) entry which is preliminary data.</text>
</comment>
<dbReference type="AlphaFoldDB" id="A0A0M2SPZ0"/>
<keyword evidence="1" id="KW-0472">Membrane</keyword>
<accession>A0A0M2SPZ0</accession>
<organism evidence="2 3">
    <name type="scientific">Mesobacillus campisalis</name>
    <dbReference type="NCBI Taxonomy" id="1408103"/>
    <lineage>
        <taxon>Bacteria</taxon>
        <taxon>Bacillati</taxon>
        <taxon>Bacillota</taxon>
        <taxon>Bacilli</taxon>
        <taxon>Bacillales</taxon>
        <taxon>Bacillaceae</taxon>
        <taxon>Mesobacillus</taxon>
    </lineage>
</organism>
<proteinExistence type="predicted"/>
<name>A0A0M2SPZ0_9BACI</name>
<evidence type="ECO:0000313" key="2">
    <source>
        <dbReference type="EMBL" id="KKK36609.1"/>
    </source>
</evidence>
<sequence length="393" mass="44862">MELHSHSKVTLNPLNIRKDRKHYIVEDMYSGDFYEMPEVCIDAIDLIGQGKDLHSIEKVLKERFPNEDVDMKGFIQDLLGLGLVLTIDGKEVAKKTAPPAETHGLPWIPEKAGKFFFNRASSLVYLAVLLASAGILMVRPELFPAYKDIFVFDLMMYNIIVFLSLTFLLVVLHEIGHVLAMRAEGLPTGISLGHRLFFIVLETDMSRVWTLPPDRRYRLYLAGLAFDAVVLFAALLVQLFFPEHALGAGIAKMAAFSTFIRILYQCCVYMKTDLYYVIETHSGSYNLMENGQNYLRRWLPFLPEVKTSKEFAGEEKWVRPYAFFYLVGIMITIAVLAFYNLPLIVHAAMLVMPGFSEPATSILFWDAVVFFLQFVIMAGLLLHSWSRKYRLNS</sequence>
<evidence type="ECO:0000313" key="3">
    <source>
        <dbReference type="Proteomes" id="UP000034166"/>
    </source>
</evidence>
<feature type="transmembrane region" description="Helical" evidence="1">
    <location>
        <begin position="149"/>
        <end position="172"/>
    </location>
</feature>
<reference evidence="2 3" key="1">
    <citation type="submission" date="2015-04" db="EMBL/GenBank/DDBJ databases">
        <title>Taxonomic description and genome sequence of Bacillus campisalis sp. nov., a novel member of the genus Bacillus isolated from solar saltern.</title>
        <authorList>
            <person name="Mathan Kumar R."/>
            <person name="Kaur G."/>
            <person name="Kumar A."/>
            <person name="Singh N.K."/>
            <person name="Kaur N."/>
            <person name="Kumar N."/>
            <person name="Mayilraj S."/>
        </authorList>
    </citation>
    <scope>NUCLEOTIDE SEQUENCE [LARGE SCALE GENOMIC DNA]</scope>
    <source>
        <strain evidence="2 3">SA2-6</strain>
    </source>
</reference>
<feature type="transmembrane region" description="Helical" evidence="1">
    <location>
        <begin position="362"/>
        <end position="382"/>
    </location>
</feature>
<dbReference type="PATRIC" id="fig|1408103.3.peg.4059"/>
<evidence type="ECO:0008006" key="4">
    <source>
        <dbReference type="Google" id="ProtNLM"/>
    </source>
</evidence>
<keyword evidence="3" id="KW-1185">Reference proteome</keyword>
<keyword evidence="1" id="KW-0812">Transmembrane</keyword>
<dbReference type="EMBL" id="LAYY01000026">
    <property type="protein sequence ID" value="KKK36609.1"/>
    <property type="molecule type" value="Genomic_DNA"/>
</dbReference>
<gene>
    <name evidence="2" type="ORF">WQ57_18330</name>
</gene>
<evidence type="ECO:0000256" key="1">
    <source>
        <dbReference type="SAM" id="Phobius"/>
    </source>
</evidence>
<feature type="transmembrane region" description="Helical" evidence="1">
    <location>
        <begin position="246"/>
        <end position="264"/>
    </location>
</feature>
<keyword evidence="1" id="KW-1133">Transmembrane helix</keyword>
<dbReference type="Proteomes" id="UP000034166">
    <property type="component" value="Unassembled WGS sequence"/>
</dbReference>
<dbReference type="OrthoDB" id="140324at2"/>
<protein>
    <recommendedName>
        <fullName evidence="4">Peptidase</fullName>
    </recommendedName>
</protein>
<feature type="transmembrane region" description="Helical" evidence="1">
    <location>
        <begin position="322"/>
        <end position="342"/>
    </location>
</feature>
<feature type="transmembrane region" description="Helical" evidence="1">
    <location>
        <begin position="219"/>
        <end position="240"/>
    </location>
</feature>
<feature type="transmembrane region" description="Helical" evidence="1">
    <location>
        <begin position="116"/>
        <end position="137"/>
    </location>
</feature>
<dbReference type="RefSeq" id="WP_046525215.1">
    <property type="nucleotide sequence ID" value="NZ_LAYY01000026.1"/>
</dbReference>